<gene>
    <name evidence="2" type="ORF">SAMN05444145_104233</name>
</gene>
<reference evidence="2 3" key="1">
    <citation type="submission" date="2016-10" db="EMBL/GenBank/DDBJ databases">
        <authorList>
            <person name="de Groot N.N."/>
        </authorList>
    </citation>
    <scope>NUCLEOTIDE SEQUENCE [LARGE SCALE GENOMIC DNA]</scope>
    <source>
        <strain evidence="2 3">DSM 25383</strain>
    </source>
</reference>
<dbReference type="Gene3D" id="3.40.50.620">
    <property type="entry name" value="HUPs"/>
    <property type="match status" value="1"/>
</dbReference>
<dbReference type="OrthoDB" id="3572539at2"/>
<dbReference type="Gene3D" id="3.90.1490.10">
    <property type="entry name" value="putative n-type atp pyrophosphatase, domain 2"/>
    <property type="match status" value="1"/>
</dbReference>
<dbReference type="STRING" id="1033731.SAMN05444145_104233"/>
<sequence>MDPKIPAVFNWSGGKDSALALYRVLQEGVYEVVSMLTTVSRDTRRSPMHGIPIWLLRRQAGSIGLPLEVVELPANGSMEECEAAMSEAVDRFKELGVRHFIFGDICLEDVRAYRERRLAPCGITVVEPLWGCDTKAVAEEFFASGLRTVVVTTNAALLDERFVGREYDRAFVAELPEGVDPCGENGEFHTVCYAGGMFRIPVEFSLGKPMRRTYSAKLEDGTVQKHAYCSANLILPENS</sequence>
<dbReference type="EMBL" id="FNRI01000004">
    <property type="protein sequence ID" value="SEA57352.1"/>
    <property type="molecule type" value="Genomic_DNA"/>
</dbReference>
<feature type="domain" description="Diphthamide synthase" evidence="1">
    <location>
        <begin position="11"/>
        <end position="204"/>
    </location>
</feature>
<dbReference type="InterPro" id="IPR014729">
    <property type="entry name" value="Rossmann-like_a/b/a_fold"/>
</dbReference>
<accession>A0A1H4CB95</accession>
<organism evidence="2 3">
    <name type="scientific">Alistipes timonensis JC136</name>
    <dbReference type="NCBI Taxonomy" id="1033731"/>
    <lineage>
        <taxon>Bacteria</taxon>
        <taxon>Pseudomonadati</taxon>
        <taxon>Bacteroidota</taxon>
        <taxon>Bacteroidia</taxon>
        <taxon>Bacteroidales</taxon>
        <taxon>Rikenellaceae</taxon>
        <taxon>Alistipes</taxon>
    </lineage>
</organism>
<dbReference type="RefSeq" id="WP_010262552.1">
    <property type="nucleotide sequence ID" value="NZ_CAEG01000011.1"/>
</dbReference>
<dbReference type="AlphaFoldDB" id="A0A1H4CB95"/>
<keyword evidence="3" id="KW-1185">Reference proteome</keyword>
<evidence type="ECO:0000259" key="1">
    <source>
        <dbReference type="Pfam" id="PF01902"/>
    </source>
</evidence>
<protein>
    <submittedName>
        <fullName evidence="2">MJ0570-related uncharacterized domain-containing protein</fullName>
    </submittedName>
</protein>
<name>A0A1H4CB95_9BACT</name>
<dbReference type="Proteomes" id="UP000183253">
    <property type="component" value="Unassembled WGS sequence"/>
</dbReference>
<proteinExistence type="predicted"/>
<dbReference type="InterPro" id="IPR002761">
    <property type="entry name" value="Diphthami_syn_dom"/>
</dbReference>
<dbReference type="Pfam" id="PF01902">
    <property type="entry name" value="Diphthami_syn_2"/>
    <property type="match status" value="1"/>
</dbReference>
<dbReference type="SUPFAM" id="SSF52402">
    <property type="entry name" value="Adenine nucleotide alpha hydrolases-like"/>
    <property type="match status" value="1"/>
</dbReference>
<evidence type="ECO:0000313" key="3">
    <source>
        <dbReference type="Proteomes" id="UP000183253"/>
    </source>
</evidence>
<evidence type="ECO:0000313" key="2">
    <source>
        <dbReference type="EMBL" id="SEA57352.1"/>
    </source>
</evidence>
<dbReference type="CDD" id="cd01994">
    <property type="entry name" value="AANH_PF0828-like"/>
    <property type="match status" value="1"/>
</dbReference>